<dbReference type="AlphaFoldDB" id="A0A0N4UPQ1"/>
<dbReference type="WBParaSite" id="DME_0000994801-mRNA-1">
    <property type="protein sequence ID" value="DME_0000994801-mRNA-1"/>
    <property type="gene ID" value="DME_0000994801"/>
</dbReference>
<name>A0A0N4UPQ1_DRAME</name>
<evidence type="ECO:0000313" key="4">
    <source>
        <dbReference type="WBParaSite" id="DME_0000994801-mRNA-1"/>
    </source>
</evidence>
<reference evidence="1 3" key="2">
    <citation type="submission" date="2018-11" db="EMBL/GenBank/DDBJ databases">
        <authorList>
            <consortium name="Pathogen Informatics"/>
        </authorList>
    </citation>
    <scope>NUCLEOTIDE SEQUENCE [LARGE SCALE GENOMIC DNA]</scope>
</reference>
<keyword evidence="3" id="KW-1185">Reference proteome</keyword>
<dbReference type="Proteomes" id="UP000038040">
    <property type="component" value="Unplaced"/>
</dbReference>
<evidence type="ECO:0000313" key="2">
    <source>
        <dbReference type="Proteomes" id="UP000038040"/>
    </source>
</evidence>
<organism evidence="2 4">
    <name type="scientific">Dracunculus medinensis</name>
    <name type="common">Guinea worm</name>
    <dbReference type="NCBI Taxonomy" id="318479"/>
    <lineage>
        <taxon>Eukaryota</taxon>
        <taxon>Metazoa</taxon>
        <taxon>Ecdysozoa</taxon>
        <taxon>Nematoda</taxon>
        <taxon>Chromadorea</taxon>
        <taxon>Rhabditida</taxon>
        <taxon>Spirurina</taxon>
        <taxon>Dracunculoidea</taxon>
        <taxon>Dracunculidae</taxon>
        <taxon>Dracunculus</taxon>
    </lineage>
</organism>
<accession>A0A0N4UPQ1</accession>
<evidence type="ECO:0000313" key="1">
    <source>
        <dbReference type="EMBL" id="VDN53526.1"/>
    </source>
</evidence>
<gene>
    <name evidence="1" type="ORF">DME_LOCUS3499</name>
</gene>
<proteinExistence type="predicted"/>
<dbReference type="EMBL" id="UYYG01000141">
    <property type="protein sequence ID" value="VDN53526.1"/>
    <property type="molecule type" value="Genomic_DNA"/>
</dbReference>
<sequence length="78" mass="8806">MIRNINGAPVKTIKNRFIRRKEFFDAKPNHDAPSVIPDITHSLVEPYVCNCELPAEKKKISIIHKANKTPGEDGLRAL</sequence>
<evidence type="ECO:0000313" key="3">
    <source>
        <dbReference type="Proteomes" id="UP000274756"/>
    </source>
</evidence>
<dbReference type="Proteomes" id="UP000274756">
    <property type="component" value="Unassembled WGS sequence"/>
</dbReference>
<protein>
    <submittedName>
        <fullName evidence="1 4">Uncharacterized protein</fullName>
    </submittedName>
</protein>
<reference evidence="4" key="1">
    <citation type="submission" date="2017-02" db="UniProtKB">
        <authorList>
            <consortium name="WormBaseParasite"/>
        </authorList>
    </citation>
    <scope>IDENTIFICATION</scope>
</reference>